<comment type="caution">
    <text evidence="2">The sequence shown here is derived from an EMBL/GenBank/DDBJ whole genome shotgun (WGS) entry which is preliminary data.</text>
</comment>
<gene>
    <name evidence="2" type="ORF">BS47DRAFT_1393210</name>
</gene>
<name>A0A9P6DX43_9AGAM</name>
<feature type="compositionally biased region" description="Polar residues" evidence="1">
    <location>
        <begin position="65"/>
        <end position="80"/>
    </location>
</feature>
<accession>A0A9P6DX43</accession>
<feature type="region of interest" description="Disordered" evidence="1">
    <location>
        <begin position="54"/>
        <end position="80"/>
    </location>
</feature>
<reference evidence="2" key="1">
    <citation type="journal article" date="2020" name="Nat. Commun.">
        <title>Large-scale genome sequencing of mycorrhizal fungi provides insights into the early evolution of symbiotic traits.</title>
        <authorList>
            <person name="Miyauchi S."/>
            <person name="Kiss E."/>
            <person name="Kuo A."/>
            <person name="Drula E."/>
            <person name="Kohler A."/>
            <person name="Sanchez-Garcia M."/>
            <person name="Morin E."/>
            <person name="Andreopoulos B."/>
            <person name="Barry K.W."/>
            <person name="Bonito G."/>
            <person name="Buee M."/>
            <person name="Carver A."/>
            <person name="Chen C."/>
            <person name="Cichocki N."/>
            <person name="Clum A."/>
            <person name="Culley D."/>
            <person name="Crous P.W."/>
            <person name="Fauchery L."/>
            <person name="Girlanda M."/>
            <person name="Hayes R.D."/>
            <person name="Keri Z."/>
            <person name="LaButti K."/>
            <person name="Lipzen A."/>
            <person name="Lombard V."/>
            <person name="Magnuson J."/>
            <person name="Maillard F."/>
            <person name="Murat C."/>
            <person name="Nolan M."/>
            <person name="Ohm R.A."/>
            <person name="Pangilinan J."/>
            <person name="Pereira M.F."/>
            <person name="Perotto S."/>
            <person name="Peter M."/>
            <person name="Pfister S."/>
            <person name="Riley R."/>
            <person name="Sitrit Y."/>
            <person name="Stielow J.B."/>
            <person name="Szollosi G."/>
            <person name="Zifcakova L."/>
            <person name="Stursova M."/>
            <person name="Spatafora J.W."/>
            <person name="Tedersoo L."/>
            <person name="Vaario L.M."/>
            <person name="Yamada A."/>
            <person name="Yan M."/>
            <person name="Wang P."/>
            <person name="Xu J."/>
            <person name="Bruns T."/>
            <person name="Baldrian P."/>
            <person name="Vilgalys R."/>
            <person name="Dunand C."/>
            <person name="Henrissat B."/>
            <person name="Grigoriev I.V."/>
            <person name="Hibbett D."/>
            <person name="Nagy L.G."/>
            <person name="Martin F.M."/>
        </authorList>
    </citation>
    <scope>NUCLEOTIDE SEQUENCE</scope>
    <source>
        <strain evidence="2">UP504</strain>
    </source>
</reference>
<proteinExistence type="predicted"/>
<dbReference type="Proteomes" id="UP000886523">
    <property type="component" value="Unassembled WGS sequence"/>
</dbReference>
<evidence type="ECO:0000313" key="2">
    <source>
        <dbReference type="EMBL" id="KAF9513490.1"/>
    </source>
</evidence>
<organism evidence="2 3">
    <name type="scientific">Hydnum rufescens UP504</name>
    <dbReference type="NCBI Taxonomy" id="1448309"/>
    <lineage>
        <taxon>Eukaryota</taxon>
        <taxon>Fungi</taxon>
        <taxon>Dikarya</taxon>
        <taxon>Basidiomycota</taxon>
        <taxon>Agaricomycotina</taxon>
        <taxon>Agaricomycetes</taxon>
        <taxon>Cantharellales</taxon>
        <taxon>Hydnaceae</taxon>
        <taxon>Hydnum</taxon>
    </lineage>
</organism>
<dbReference type="EMBL" id="MU128971">
    <property type="protein sequence ID" value="KAF9513490.1"/>
    <property type="molecule type" value="Genomic_DNA"/>
</dbReference>
<evidence type="ECO:0000256" key="1">
    <source>
        <dbReference type="SAM" id="MobiDB-lite"/>
    </source>
</evidence>
<evidence type="ECO:0000313" key="3">
    <source>
        <dbReference type="Proteomes" id="UP000886523"/>
    </source>
</evidence>
<dbReference type="AlphaFoldDB" id="A0A9P6DX43"/>
<protein>
    <submittedName>
        <fullName evidence="2">Uncharacterized protein</fullName>
    </submittedName>
</protein>
<keyword evidence="3" id="KW-1185">Reference proteome</keyword>
<sequence>MHETNISGGRSIGEFLILFFASYQTAFTRTNILAWTLSHHLHLPLRPTWRSGDLHTDLNTRKRPSTSNTKHSTFRNQPPSRNAHAIPLARTYLLALSQNPNLISFKLTSLSFFLSSSSSSSSSGSIFPQFRLFGEQSEDLGILYMDGSCPIWPSMSQSFAPPDFMHERLHLSYSKILRLASITKTPMTSFTPSA</sequence>